<evidence type="ECO:0000256" key="5">
    <source>
        <dbReference type="SAM" id="Phobius"/>
    </source>
</evidence>
<evidence type="ECO:0000256" key="3">
    <source>
        <dbReference type="ARBA" id="ARBA00022989"/>
    </source>
</evidence>
<feature type="transmembrane region" description="Helical" evidence="5">
    <location>
        <begin position="278"/>
        <end position="295"/>
    </location>
</feature>
<dbReference type="Proteomes" id="UP000636709">
    <property type="component" value="Unassembled WGS sequence"/>
</dbReference>
<name>A0A835AK04_9POAL</name>
<proteinExistence type="predicted"/>
<accession>A0A835AK04</accession>
<protein>
    <recommendedName>
        <fullName evidence="6">Sugar phosphate transporter domain-containing protein</fullName>
    </recommendedName>
</protein>
<keyword evidence="4 5" id="KW-0472">Membrane</keyword>
<keyword evidence="3 5" id="KW-1133">Transmembrane helix</keyword>
<dbReference type="OrthoDB" id="5547497at2759"/>
<comment type="caution">
    <text evidence="7">The sequence shown here is derived from an EMBL/GenBank/DDBJ whole genome shotgun (WGS) entry which is preliminary data.</text>
</comment>
<evidence type="ECO:0000313" key="8">
    <source>
        <dbReference type="Proteomes" id="UP000636709"/>
    </source>
</evidence>
<evidence type="ECO:0000313" key="7">
    <source>
        <dbReference type="EMBL" id="KAF8664253.1"/>
    </source>
</evidence>
<dbReference type="InterPro" id="IPR004853">
    <property type="entry name" value="Sugar_P_trans_dom"/>
</dbReference>
<evidence type="ECO:0000259" key="6">
    <source>
        <dbReference type="Pfam" id="PF03151"/>
    </source>
</evidence>
<keyword evidence="8" id="KW-1185">Reference proteome</keyword>
<feature type="domain" description="Sugar phosphate transporter" evidence="6">
    <location>
        <begin position="78"/>
        <end position="318"/>
    </location>
</feature>
<dbReference type="InterPro" id="IPR037185">
    <property type="entry name" value="EmrE-like"/>
</dbReference>
<gene>
    <name evidence="7" type="ORF">HU200_054795</name>
</gene>
<comment type="subcellular location">
    <subcellularLocation>
        <location evidence="1">Membrane</location>
        <topology evidence="1">Multi-pass membrane protein</topology>
    </subcellularLocation>
</comment>
<evidence type="ECO:0000256" key="2">
    <source>
        <dbReference type="ARBA" id="ARBA00022692"/>
    </source>
</evidence>
<organism evidence="7 8">
    <name type="scientific">Digitaria exilis</name>
    <dbReference type="NCBI Taxonomy" id="1010633"/>
    <lineage>
        <taxon>Eukaryota</taxon>
        <taxon>Viridiplantae</taxon>
        <taxon>Streptophyta</taxon>
        <taxon>Embryophyta</taxon>
        <taxon>Tracheophyta</taxon>
        <taxon>Spermatophyta</taxon>
        <taxon>Magnoliopsida</taxon>
        <taxon>Liliopsida</taxon>
        <taxon>Poales</taxon>
        <taxon>Poaceae</taxon>
        <taxon>PACMAD clade</taxon>
        <taxon>Panicoideae</taxon>
        <taxon>Panicodae</taxon>
        <taxon>Paniceae</taxon>
        <taxon>Anthephorinae</taxon>
        <taxon>Digitaria</taxon>
    </lineage>
</organism>
<keyword evidence="2 5" id="KW-0812">Transmembrane</keyword>
<dbReference type="GO" id="GO:0016020">
    <property type="term" value="C:membrane"/>
    <property type="evidence" value="ECO:0007669"/>
    <property type="project" value="UniProtKB-SubCell"/>
</dbReference>
<feature type="transmembrane region" description="Helical" evidence="5">
    <location>
        <begin position="248"/>
        <end position="266"/>
    </location>
</feature>
<dbReference type="Pfam" id="PF03151">
    <property type="entry name" value="TPT"/>
    <property type="match status" value="1"/>
</dbReference>
<sequence length="365" mass="39460">MEAEKKPPVVSDMGAWAMNVVSSVGIIMANKQLMSSSGYAFAFGTLPATRLLPPPLISSSSSTAGRDRIWATTLTGFHFTVTALVGWISNATGYSVSKHVPLWELVWFSLVANTSITGMNLSLMLNSVGFYQISKLSMIPVVCLMEWVLNSKHYTTKVISAVVVVAAGVGICTVTDVEVNAKGFICACVAVFCTSLQQIKKYNIGSFELLSKTAPIQAISLIILGPFVDYYLNGRSLLKYEFSGGATFFILLSCSLAVFCNMSQYLCIGRFSATSFQVLGHMKTVCVLILGWILFDSALTVKNILGMLLAVMGMVVYSWAVEAEKKAVTPIPRNKSDMLDGEDVPLKARVSGLPSVDLEEGEMKS</sequence>
<evidence type="ECO:0000256" key="4">
    <source>
        <dbReference type="ARBA" id="ARBA00023136"/>
    </source>
</evidence>
<evidence type="ECO:0000256" key="1">
    <source>
        <dbReference type="ARBA" id="ARBA00004141"/>
    </source>
</evidence>
<feature type="transmembrane region" description="Helical" evidence="5">
    <location>
        <begin position="301"/>
        <end position="320"/>
    </location>
</feature>
<reference evidence="7" key="1">
    <citation type="submission" date="2020-07" db="EMBL/GenBank/DDBJ databases">
        <title>Genome sequence and genetic diversity analysis of an under-domesticated orphan crop, white fonio (Digitaria exilis).</title>
        <authorList>
            <person name="Bennetzen J.L."/>
            <person name="Chen S."/>
            <person name="Ma X."/>
            <person name="Wang X."/>
            <person name="Yssel A.E.J."/>
            <person name="Chaluvadi S.R."/>
            <person name="Johnson M."/>
            <person name="Gangashetty P."/>
            <person name="Hamidou F."/>
            <person name="Sanogo M.D."/>
            <person name="Zwaenepoel A."/>
            <person name="Wallace J."/>
            <person name="Van De Peer Y."/>
            <person name="Van Deynze A."/>
        </authorList>
    </citation>
    <scope>NUCLEOTIDE SEQUENCE</scope>
    <source>
        <tissue evidence="7">Leaves</tissue>
    </source>
</reference>
<dbReference type="EMBL" id="JACEFO010002351">
    <property type="protein sequence ID" value="KAF8664253.1"/>
    <property type="molecule type" value="Genomic_DNA"/>
</dbReference>
<feature type="transmembrane region" description="Helical" evidence="5">
    <location>
        <begin position="108"/>
        <end position="133"/>
    </location>
</feature>
<dbReference type="PANTHER" id="PTHR11132">
    <property type="entry name" value="SOLUTE CARRIER FAMILY 35"/>
    <property type="match status" value="1"/>
</dbReference>
<feature type="transmembrane region" description="Helical" evidence="5">
    <location>
        <begin position="69"/>
        <end position="88"/>
    </location>
</feature>
<feature type="transmembrane region" description="Helical" evidence="5">
    <location>
        <begin position="209"/>
        <end position="228"/>
    </location>
</feature>
<dbReference type="AlphaFoldDB" id="A0A835AK04"/>
<dbReference type="InterPro" id="IPR050186">
    <property type="entry name" value="TPT_transporter"/>
</dbReference>
<dbReference type="SUPFAM" id="SSF103481">
    <property type="entry name" value="Multidrug resistance efflux transporter EmrE"/>
    <property type="match status" value="1"/>
</dbReference>